<proteinExistence type="predicted"/>
<dbReference type="AlphaFoldDB" id="A0AAU7TAT6"/>
<keyword evidence="2" id="KW-0378">Hydrolase</keyword>
<dbReference type="InterPro" id="IPR051049">
    <property type="entry name" value="Dienelactone_hydrolase-like"/>
</dbReference>
<dbReference type="PANTHER" id="PTHR46623:SF6">
    <property type="entry name" value="ALPHA_BETA-HYDROLASES SUPERFAMILY PROTEIN"/>
    <property type="match status" value="1"/>
</dbReference>
<reference evidence="2" key="1">
    <citation type="submission" date="2024-06" db="EMBL/GenBank/DDBJ databases">
        <title>Kribbella sp. strain HUAS MG21 genome sequences.</title>
        <authorList>
            <person name="Mo P."/>
        </authorList>
    </citation>
    <scope>NUCLEOTIDE SEQUENCE</scope>
    <source>
        <strain evidence="2">HUAS MG21</strain>
    </source>
</reference>
<dbReference type="Pfam" id="PF01738">
    <property type="entry name" value="DLH"/>
    <property type="match status" value="1"/>
</dbReference>
<dbReference type="InterPro" id="IPR002925">
    <property type="entry name" value="Dienelactn_hydro"/>
</dbReference>
<evidence type="ECO:0000313" key="2">
    <source>
        <dbReference type="EMBL" id="XBV23861.1"/>
    </source>
</evidence>
<dbReference type="Gene3D" id="3.40.50.1820">
    <property type="entry name" value="alpha/beta hydrolase"/>
    <property type="match status" value="1"/>
</dbReference>
<dbReference type="SUPFAM" id="SSF53474">
    <property type="entry name" value="alpha/beta-Hydrolases"/>
    <property type="match status" value="1"/>
</dbReference>
<organism evidence="2">
    <name type="scientific">Kribbella sp. HUAS MG21</name>
    <dbReference type="NCBI Taxonomy" id="3160966"/>
    <lineage>
        <taxon>Bacteria</taxon>
        <taxon>Bacillati</taxon>
        <taxon>Actinomycetota</taxon>
        <taxon>Actinomycetes</taxon>
        <taxon>Propionibacteriales</taxon>
        <taxon>Kribbellaceae</taxon>
        <taxon>Kribbella</taxon>
    </lineage>
</organism>
<feature type="domain" description="Dienelactone hydrolase" evidence="1">
    <location>
        <begin position="20"/>
        <end position="217"/>
    </location>
</feature>
<sequence>MTLEIDTGSGSLPVHEWGNADAQAPGILLLQEIFGVSDYIKQRAADLHALGYYVIAPEIYWRLDDTELDESSPDLLERAMGIVGRLDWDLAVKDSVTALEYLRARGRSTGVVGFCFGGGLGFNVAAVSSPDVLVSYYGSALPQLLELDVTATSLHHFGNDDSYLDVDAIVPALGRDDRAEIHRYDGAGHAFDNPLPAFHHAEASALAWRRTEDFLARNLPTSQG</sequence>
<dbReference type="PANTHER" id="PTHR46623">
    <property type="entry name" value="CARBOXYMETHYLENEBUTENOLIDASE-RELATED"/>
    <property type="match status" value="1"/>
</dbReference>
<dbReference type="EMBL" id="CP158165">
    <property type="protein sequence ID" value="XBV23861.1"/>
    <property type="molecule type" value="Genomic_DNA"/>
</dbReference>
<name>A0AAU7TAT6_9ACTN</name>
<dbReference type="GO" id="GO:0016787">
    <property type="term" value="F:hydrolase activity"/>
    <property type="evidence" value="ECO:0007669"/>
    <property type="project" value="UniProtKB-KW"/>
</dbReference>
<dbReference type="InterPro" id="IPR029058">
    <property type="entry name" value="AB_hydrolase_fold"/>
</dbReference>
<protein>
    <submittedName>
        <fullName evidence="2">Dienelactone hydrolase family protein</fullName>
    </submittedName>
</protein>
<accession>A0AAU7TAT6</accession>
<dbReference type="RefSeq" id="WP_350276689.1">
    <property type="nucleotide sequence ID" value="NZ_CP158165.1"/>
</dbReference>
<gene>
    <name evidence="2" type="ORF">ABN611_35515</name>
</gene>
<evidence type="ECO:0000259" key="1">
    <source>
        <dbReference type="Pfam" id="PF01738"/>
    </source>
</evidence>